<sequence>MAEDAELKGSTFRLKKCVCDLLSMRDDLMDGDDASWDYVGSCLQLKSTFMYCNFNQVITRASEDQKKILTEVANRLFGTIEELDTAVQVRSLPMAQDLCNEMAVILLEVVALVT</sequence>
<dbReference type="GO" id="GO:0009767">
    <property type="term" value="P:photosynthetic electron transport chain"/>
    <property type="evidence" value="ECO:0007669"/>
    <property type="project" value="TreeGrafter"/>
</dbReference>
<dbReference type="GO" id="GO:0019898">
    <property type="term" value="C:extrinsic component of membrane"/>
    <property type="evidence" value="ECO:0007669"/>
    <property type="project" value="InterPro"/>
</dbReference>
<gene>
    <name evidence="8" type="ORF">RJ641_007930</name>
</gene>
<dbReference type="SUPFAM" id="SSF101112">
    <property type="entry name" value="Oxygen-evolving enhancer protein 3"/>
    <property type="match status" value="1"/>
</dbReference>
<protein>
    <submittedName>
        <fullName evidence="8">Oxygen-evolving enhancer protein 3</fullName>
    </submittedName>
</protein>
<proteinExistence type="inferred from homology"/>
<keyword evidence="2" id="KW-0150">Chloroplast</keyword>
<evidence type="ECO:0000313" key="8">
    <source>
        <dbReference type="EMBL" id="KAK6926211.1"/>
    </source>
</evidence>
<keyword evidence="3" id="KW-0934">Plastid</keyword>
<evidence type="ECO:0000256" key="5">
    <source>
        <dbReference type="ARBA" id="ARBA00023078"/>
    </source>
</evidence>
<dbReference type="AlphaFoldDB" id="A0AAN8V9X4"/>
<evidence type="ECO:0000256" key="1">
    <source>
        <dbReference type="ARBA" id="ARBA00004334"/>
    </source>
</evidence>
<dbReference type="GO" id="GO:0009535">
    <property type="term" value="C:chloroplast thylakoid membrane"/>
    <property type="evidence" value="ECO:0007669"/>
    <property type="project" value="UniProtKB-SubCell"/>
</dbReference>
<comment type="caution">
    <text evidence="8">The sequence shown here is derived from an EMBL/GenBank/DDBJ whole genome shotgun (WGS) entry which is preliminary data.</text>
</comment>
<dbReference type="GO" id="GO:0009654">
    <property type="term" value="C:photosystem II oxygen evolving complex"/>
    <property type="evidence" value="ECO:0007669"/>
    <property type="project" value="InterPro"/>
</dbReference>
<evidence type="ECO:0000313" key="9">
    <source>
        <dbReference type="Proteomes" id="UP001370490"/>
    </source>
</evidence>
<comment type="similarity">
    <text evidence="7">Belongs to the PsbQ family.</text>
</comment>
<dbReference type="InterPro" id="IPR054099">
    <property type="entry name" value="PSII_PsbQ_pln"/>
</dbReference>
<evidence type="ECO:0000256" key="7">
    <source>
        <dbReference type="ARBA" id="ARBA00035649"/>
    </source>
</evidence>
<dbReference type="InterPro" id="IPR008797">
    <property type="entry name" value="PSII_PsbQ"/>
</dbReference>
<keyword evidence="5" id="KW-0793">Thylakoid</keyword>
<dbReference type="PANTHER" id="PTHR33399">
    <property type="entry name" value="OXYGEN-EVOLVING ENHANCER PROTEIN 3-1, CHLOROPLASTIC"/>
    <property type="match status" value="1"/>
</dbReference>
<dbReference type="InterPro" id="IPR023222">
    <property type="entry name" value="PsbQ-like_dom_sf"/>
</dbReference>
<organism evidence="8 9">
    <name type="scientific">Dillenia turbinata</name>
    <dbReference type="NCBI Taxonomy" id="194707"/>
    <lineage>
        <taxon>Eukaryota</taxon>
        <taxon>Viridiplantae</taxon>
        <taxon>Streptophyta</taxon>
        <taxon>Embryophyta</taxon>
        <taxon>Tracheophyta</taxon>
        <taxon>Spermatophyta</taxon>
        <taxon>Magnoliopsida</taxon>
        <taxon>eudicotyledons</taxon>
        <taxon>Gunneridae</taxon>
        <taxon>Pentapetalae</taxon>
        <taxon>Dilleniales</taxon>
        <taxon>Dilleniaceae</taxon>
        <taxon>Dillenia</taxon>
    </lineage>
</organism>
<evidence type="ECO:0000256" key="3">
    <source>
        <dbReference type="ARBA" id="ARBA00022640"/>
    </source>
</evidence>
<keyword evidence="4" id="KW-0809">Transit peptide</keyword>
<reference evidence="8 9" key="1">
    <citation type="submission" date="2023-12" db="EMBL/GenBank/DDBJ databases">
        <title>A high-quality genome assembly for Dillenia turbinata (Dilleniales).</title>
        <authorList>
            <person name="Chanderbali A."/>
        </authorList>
    </citation>
    <scope>NUCLEOTIDE SEQUENCE [LARGE SCALE GENOMIC DNA]</scope>
    <source>
        <strain evidence="8">LSX21</strain>
        <tissue evidence="8">Leaf</tissue>
    </source>
</reference>
<accession>A0AAN8V9X4</accession>
<dbReference type="EMBL" id="JBAMMX010000015">
    <property type="protein sequence ID" value="KAK6926211.1"/>
    <property type="molecule type" value="Genomic_DNA"/>
</dbReference>
<dbReference type="Proteomes" id="UP001370490">
    <property type="component" value="Unassembled WGS sequence"/>
</dbReference>
<dbReference type="Pfam" id="PF05757">
    <property type="entry name" value="PsbQ"/>
    <property type="match status" value="1"/>
</dbReference>
<keyword evidence="6" id="KW-0472">Membrane</keyword>
<dbReference type="PANTHER" id="PTHR33399:SF8">
    <property type="entry name" value="OS04G0522800 PROTEIN"/>
    <property type="match status" value="1"/>
</dbReference>
<name>A0AAN8V9X4_9MAGN</name>
<evidence type="ECO:0000256" key="2">
    <source>
        <dbReference type="ARBA" id="ARBA00022528"/>
    </source>
</evidence>
<keyword evidence="9" id="KW-1185">Reference proteome</keyword>
<evidence type="ECO:0000256" key="4">
    <source>
        <dbReference type="ARBA" id="ARBA00022946"/>
    </source>
</evidence>
<evidence type="ECO:0000256" key="6">
    <source>
        <dbReference type="ARBA" id="ARBA00023136"/>
    </source>
</evidence>
<dbReference type="Gene3D" id="1.20.120.290">
    <property type="entry name" value="Oxygen-evolving enhancer protein 3 (PsbQ), four-helix up-down bundle"/>
    <property type="match status" value="1"/>
</dbReference>
<comment type="subcellular location">
    <subcellularLocation>
        <location evidence="1">Plastid</location>
        <location evidence="1">Chloroplast thylakoid membrane</location>
    </subcellularLocation>
</comment>
<dbReference type="GO" id="GO:0005509">
    <property type="term" value="F:calcium ion binding"/>
    <property type="evidence" value="ECO:0007669"/>
    <property type="project" value="InterPro"/>
</dbReference>